<evidence type="ECO:0000259" key="8">
    <source>
        <dbReference type="PROSITE" id="PS50928"/>
    </source>
</evidence>
<evidence type="ECO:0000313" key="10">
    <source>
        <dbReference type="Proteomes" id="UP000295680"/>
    </source>
</evidence>
<dbReference type="AlphaFoldDB" id="A0A4R2JQ34"/>
<protein>
    <submittedName>
        <fullName evidence="9">Peptide/nickel transport system permease protein</fullName>
    </submittedName>
</protein>
<dbReference type="PROSITE" id="PS50928">
    <property type="entry name" value="ABC_TM1"/>
    <property type="match status" value="1"/>
</dbReference>
<dbReference type="PANTHER" id="PTHR43163:SF6">
    <property type="entry name" value="DIPEPTIDE TRANSPORT SYSTEM PERMEASE PROTEIN DPPB-RELATED"/>
    <property type="match status" value="1"/>
</dbReference>
<organism evidence="9 10">
    <name type="scientific">Actinocrispum wychmicini</name>
    <dbReference type="NCBI Taxonomy" id="1213861"/>
    <lineage>
        <taxon>Bacteria</taxon>
        <taxon>Bacillati</taxon>
        <taxon>Actinomycetota</taxon>
        <taxon>Actinomycetes</taxon>
        <taxon>Pseudonocardiales</taxon>
        <taxon>Pseudonocardiaceae</taxon>
        <taxon>Actinocrispum</taxon>
    </lineage>
</organism>
<sequence length="314" mass="33025">MSDSLRWWVRRLLLAVLVVFGAATVTFGALRLEPGDPVRLMLGPNVNPPPELVDQVRHDLGLDRPLIEQYGLFLGRLGTGDLGRSYQLHDSVANVIGEHLGSTVALALTGFLLAFALGLLIAVATAGRRPALRGLSSTVELIMTSTPGFWVGVLLLTLFSFRLHAFPVAGGTGLAGLVLPAVTLALGMAGVFAQVLREGLERALAEPFVVSARARGTGETMVRLRHALRHAMVPMVTIAGWAVGALLSGAVVIETVFSRPGLGHVLATAVAGRDFPLVTGIAVVSAALFAVISVIVDGLYRVIDPRLRDTGVSA</sequence>
<dbReference type="InterPro" id="IPR035906">
    <property type="entry name" value="MetI-like_sf"/>
</dbReference>
<keyword evidence="2 7" id="KW-0813">Transport</keyword>
<dbReference type="SUPFAM" id="SSF161098">
    <property type="entry name" value="MetI-like"/>
    <property type="match status" value="1"/>
</dbReference>
<dbReference type="InterPro" id="IPR000515">
    <property type="entry name" value="MetI-like"/>
</dbReference>
<dbReference type="GO" id="GO:0071916">
    <property type="term" value="F:dipeptide transmembrane transporter activity"/>
    <property type="evidence" value="ECO:0007669"/>
    <property type="project" value="TreeGrafter"/>
</dbReference>
<dbReference type="Pfam" id="PF00528">
    <property type="entry name" value="BPD_transp_1"/>
    <property type="match status" value="1"/>
</dbReference>
<comment type="subcellular location">
    <subcellularLocation>
        <location evidence="1 7">Cell membrane</location>
        <topology evidence="1 7">Multi-pass membrane protein</topology>
    </subcellularLocation>
</comment>
<evidence type="ECO:0000256" key="2">
    <source>
        <dbReference type="ARBA" id="ARBA00022448"/>
    </source>
</evidence>
<feature type="transmembrane region" description="Helical" evidence="7">
    <location>
        <begin position="277"/>
        <end position="300"/>
    </location>
</feature>
<comment type="similarity">
    <text evidence="7">Belongs to the binding-protein-dependent transport system permease family.</text>
</comment>
<name>A0A4R2JQ34_9PSEU</name>
<dbReference type="Proteomes" id="UP000295680">
    <property type="component" value="Unassembled WGS sequence"/>
</dbReference>
<dbReference type="GO" id="GO:0005886">
    <property type="term" value="C:plasma membrane"/>
    <property type="evidence" value="ECO:0007669"/>
    <property type="project" value="UniProtKB-SubCell"/>
</dbReference>
<gene>
    <name evidence="9" type="ORF">EV192_102458</name>
</gene>
<dbReference type="RefSeq" id="WP_243726768.1">
    <property type="nucleotide sequence ID" value="NZ_SLWS01000002.1"/>
</dbReference>
<keyword evidence="6 7" id="KW-0472">Membrane</keyword>
<evidence type="ECO:0000256" key="3">
    <source>
        <dbReference type="ARBA" id="ARBA00022475"/>
    </source>
</evidence>
<accession>A0A4R2JQ34</accession>
<evidence type="ECO:0000256" key="7">
    <source>
        <dbReference type="RuleBase" id="RU363032"/>
    </source>
</evidence>
<dbReference type="CDD" id="cd06261">
    <property type="entry name" value="TM_PBP2"/>
    <property type="match status" value="1"/>
</dbReference>
<dbReference type="Pfam" id="PF19300">
    <property type="entry name" value="BPD_transp_1_N"/>
    <property type="match status" value="1"/>
</dbReference>
<evidence type="ECO:0000256" key="1">
    <source>
        <dbReference type="ARBA" id="ARBA00004651"/>
    </source>
</evidence>
<reference evidence="9 10" key="1">
    <citation type="submission" date="2019-03" db="EMBL/GenBank/DDBJ databases">
        <title>Genomic Encyclopedia of Type Strains, Phase IV (KMG-IV): sequencing the most valuable type-strain genomes for metagenomic binning, comparative biology and taxonomic classification.</title>
        <authorList>
            <person name="Goeker M."/>
        </authorList>
    </citation>
    <scope>NUCLEOTIDE SEQUENCE [LARGE SCALE GENOMIC DNA]</scope>
    <source>
        <strain evidence="9 10">DSM 45934</strain>
    </source>
</reference>
<keyword evidence="3" id="KW-1003">Cell membrane</keyword>
<feature type="transmembrane region" description="Helical" evidence="7">
    <location>
        <begin position="231"/>
        <end position="257"/>
    </location>
</feature>
<feature type="domain" description="ABC transmembrane type-1" evidence="8">
    <location>
        <begin position="100"/>
        <end position="300"/>
    </location>
</feature>
<evidence type="ECO:0000256" key="6">
    <source>
        <dbReference type="ARBA" id="ARBA00023136"/>
    </source>
</evidence>
<keyword evidence="5 7" id="KW-1133">Transmembrane helix</keyword>
<evidence type="ECO:0000313" key="9">
    <source>
        <dbReference type="EMBL" id="TCO62321.1"/>
    </source>
</evidence>
<evidence type="ECO:0000256" key="4">
    <source>
        <dbReference type="ARBA" id="ARBA00022692"/>
    </source>
</evidence>
<feature type="transmembrane region" description="Helical" evidence="7">
    <location>
        <begin position="139"/>
        <end position="161"/>
    </location>
</feature>
<dbReference type="EMBL" id="SLWS01000002">
    <property type="protein sequence ID" value="TCO62321.1"/>
    <property type="molecule type" value="Genomic_DNA"/>
</dbReference>
<dbReference type="InterPro" id="IPR045621">
    <property type="entry name" value="BPD_transp_1_N"/>
</dbReference>
<dbReference type="Gene3D" id="1.10.3720.10">
    <property type="entry name" value="MetI-like"/>
    <property type="match status" value="1"/>
</dbReference>
<keyword evidence="4 7" id="KW-0812">Transmembrane</keyword>
<dbReference type="PANTHER" id="PTHR43163">
    <property type="entry name" value="DIPEPTIDE TRANSPORT SYSTEM PERMEASE PROTEIN DPPB-RELATED"/>
    <property type="match status" value="1"/>
</dbReference>
<keyword evidence="10" id="KW-1185">Reference proteome</keyword>
<proteinExistence type="inferred from homology"/>
<comment type="caution">
    <text evidence="9">The sequence shown here is derived from an EMBL/GenBank/DDBJ whole genome shotgun (WGS) entry which is preliminary data.</text>
</comment>
<feature type="transmembrane region" description="Helical" evidence="7">
    <location>
        <begin position="173"/>
        <end position="196"/>
    </location>
</feature>
<feature type="transmembrane region" description="Helical" evidence="7">
    <location>
        <begin position="104"/>
        <end position="127"/>
    </location>
</feature>
<evidence type="ECO:0000256" key="5">
    <source>
        <dbReference type="ARBA" id="ARBA00022989"/>
    </source>
</evidence>